<dbReference type="InterPro" id="IPR036412">
    <property type="entry name" value="HAD-like_sf"/>
</dbReference>
<name>A0A0S6UAZ4_NEOTH</name>
<evidence type="ECO:0000256" key="1">
    <source>
        <dbReference type="ARBA" id="ARBA00004141"/>
    </source>
</evidence>
<dbReference type="AlphaFoldDB" id="A0A0S6UAZ4"/>
<keyword evidence="8 9" id="KW-0472">Membrane</keyword>
<evidence type="ECO:0000256" key="7">
    <source>
        <dbReference type="ARBA" id="ARBA00022989"/>
    </source>
</evidence>
<sequence length="1031" mass="110437">MVSQIAGIYPVHLLPGRARLQVPGLKGNPVLAREIVGDLNKTTGVRLATASTRTGGVLVFYDPDRLHLADLISLLARWTGWPDYPAAPPCNTYSRGTAILVRKERGNKNRQGGQKESGRAAILISPANYGAGGLFWHRFLNWKGAREVAATAALPEWHRLAGEEVLARLATKPDQGLDEAEARRRRELFGLNTLAGPVKLSPWHLFKQQFQDLMVRVLMAASGLSLLLGRIRDTAFALGVVTMNAFLGVWQELKAARALESLGQLAAPTALVTRNSRLRRLPASVLVPGDIIHLRAGDRVPADARLLAASDLEVEESSLTGESVPVRKQVLPLREAALPLGDYCNMVFMGINITRGQGQAVVVSTGMATQMGQVAGLLQGKEHLTPLQVNLSELGRVLACGCLVISGMVFLGGLLWGRDLAEMMMTAASLAVAAIPEGMPVIVTLALAFGVQRLARRLVIVRRLPALETLGCTTVICTDKTGTLTRNEMTVRAVACGRDRWQASGEGYQPGGSFTLRGPGSPEAGGDLKHFLTMAALCSDARLVPRGKGQKTRWTVEGDPTEGALLVAARKAGLDLDELQRSYARCHEVPFNAGDRCMTVLSRDQQGRQLLITKGAPEVVLDRCDRVRWGGQVMPLTPARRRLLEQRSEEMAGQALRVLAVAYREDGEAGAPLIFAGLAGMLDPPRPGVRQAIARCHAAGIKVVMITGDHPATATAIARELGILTPGGMVLTGRDLETMPDEELDRLVPAVQVYARTSPQHKSRIVRAWQRAGGVVAMTGDGLNDAPAVKEADIGLAMGQNGADVTKDAASLVLADDNFVTIVDAVEEGRTIYANIRKAIRYLLGTNIGDVFLTATAVLAGLPLPLLPVQLLWLNLVGDSLPALALVKDPPSPGIMRQPPRQVRSDFFAGEFSRQILTRGVFIGLGGLFLFALKLYLTGSVAAARSLALAGLLAGQLFHLFDCRLMDGGGQGYFSNPYVLGAGVWTVVTMWLTFMSRPVRGLLHTVPLTGSDWLLATVTAATTGGTALLLS</sequence>
<dbReference type="Pfam" id="PF00122">
    <property type="entry name" value="E1-E2_ATPase"/>
    <property type="match status" value="1"/>
</dbReference>
<dbReference type="GO" id="GO:0005524">
    <property type="term" value="F:ATP binding"/>
    <property type="evidence" value="ECO:0007669"/>
    <property type="project" value="UniProtKB-KW"/>
</dbReference>
<dbReference type="Gene3D" id="1.20.1110.10">
    <property type="entry name" value="Calcium-transporting ATPase, transmembrane domain"/>
    <property type="match status" value="1"/>
</dbReference>
<dbReference type="PRINTS" id="PR00120">
    <property type="entry name" value="HATPASE"/>
</dbReference>
<evidence type="ECO:0000256" key="3">
    <source>
        <dbReference type="ARBA" id="ARBA00022692"/>
    </source>
</evidence>
<evidence type="ECO:0000256" key="8">
    <source>
        <dbReference type="ARBA" id="ARBA00023136"/>
    </source>
</evidence>
<comment type="subcellular location">
    <subcellularLocation>
        <location evidence="1">Membrane</location>
        <topology evidence="1">Multi-pass membrane protein</topology>
    </subcellularLocation>
</comment>
<dbReference type="Pfam" id="PF19991">
    <property type="entry name" value="HMA_2"/>
    <property type="match status" value="1"/>
</dbReference>
<evidence type="ECO:0000256" key="4">
    <source>
        <dbReference type="ARBA" id="ARBA00022741"/>
    </source>
</evidence>
<dbReference type="SUPFAM" id="SSF81653">
    <property type="entry name" value="Calcium ATPase, transduction domain A"/>
    <property type="match status" value="1"/>
</dbReference>
<evidence type="ECO:0000313" key="11">
    <source>
        <dbReference type="EMBL" id="GAF26162.1"/>
    </source>
</evidence>
<dbReference type="GO" id="GO:0016887">
    <property type="term" value="F:ATP hydrolysis activity"/>
    <property type="evidence" value="ECO:0007669"/>
    <property type="project" value="InterPro"/>
</dbReference>
<dbReference type="Gene3D" id="3.40.50.1000">
    <property type="entry name" value="HAD superfamily/HAD-like"/>
    <property type="match status" value="1"/>
</dbReference>
<keyword evidence="7 9" id="KW-1133">Transmembrane helix</keyword>
<dbReference type="RefSeq" id="WP_051498642.1">
    <property type="nucleotide sequence ID" value="NZ_DF238840.1"/>
</dbReference>
<dbReference type="Proteomes" id="UP000063718">
    <property type="component" value="Unassembled WGS sequence"/>
</dbReference>
<dbReference type="SUPFAM" id="SSF81665">
    <property type="entry name" value="Calcium ATPase, transmembrane domain M"/>
    <property type="match status" value="1"/>
</dbReference>
<dbReference type="FunFam" id="3.40.50.1000:FF:000028">
    <property type="entry name" value="Calcium-transporting P-type ATPase, putative"/>
    <property type="match status" value="1"/>
</dbReference>
<evidence type="ECO:0000256" key="2">
    <source>
        <dbReference type="ARBA" id="ARBA00005675"/>
    </source>
</evidence>
<dbReference type="InterPro" id="IPR044492">
    <property type="entry name" value="P_typ_ATPase_HD_dom"/>
</dbReference>
<keyword evidence="4" id="KW-0547">Nucleotide-binding</keyword>
<dbReference type="PANTHER" id="PTHR42861">
    <property type="entry name" value="CALCIUM-TRANSPORTING ATPASE"/>
    <property type="match status" value="1"/>
</dbReference>
<dbReference type="SFLD" id="SFLDS00003">
    <property type="entry name" value="Haloacid_Dehalogenase"/>
    <property type="match status" value="1"/>
</dbReference>
<dbReference type="InterPro" id="IPR023214">
    <property type="entry name" value="HAD_sf"/>
</dbReference>
<evidence type="ECO:0000259" key="10">
    <source>
        <dbReference type="SMART" id="SM00831"/>
    </source>
</evidence>
<evidence type="ECO:0000256" key="6">
    <source>
        <dbReference type="ARBA" id="ARBA00022967"/>
    </source>
</evidence>
<dbReference type="Gene3D" id="2.70.150.10">
    <property type="entry name" value="Calcium-transporting ATPase, cytoplasmic transduction domain A"/>
    <property type="match status" value="1"/>
</dbReference>
<dbReference type="InterPro" id="IPR006068">
    <property type="entry name" value="ATPase_P-typ_cation-transptr_C"/>
</dbReference>
<dbReference type="InterPro" id="IPR059000">
    <property type="entry name" value="ATPase_P-type_domA"/>
</dbReference>
<reference evidence="11" key="1">
    <citation type="journal article" date="2014" name="Gene">
        <title>Genome-guided analysis of transformation efficiency and carbon dioxide assimilation by Moorella thermoacetica Y72.</title>
        <authorList>
            <person name="Tsukahara K."/>
            <person name="Kita A."/>
            <person name="Nakashimada Y."/>
            <person name="Hoshino T."/>
            <person name="Murakami K."/>
        </authorList>
    </citation>
    <scope>NUCLEOTIDE SEQUENCE [LARGE SCALE GENOMIC DNA]</scope>
    <source>
        <strain evidence="11">Y72</strain>
    </source>
</reference>
<keyword evidence="3 9" id="KW-0812">Transmembrane</keyword>
<feature type="transmembrane region" description="Helical" evidence="9">
    <location>
        <begin position="423"/>
        <end position="449"/>
    </location>
</feature>
<dbReference type="EMBL" id="DF238840">
    <property type="protein sequence ID" value="GAF26162.1"/>
    <property type="molecule type" value="Genomic_DNA"/>
</dbReference>
<dbReference type="InterPro" id="IPR023298">
    <property type="entry name" value="ATPase_P-typ_TM_dom_sf"/>
</dbReference>
<evidence type="ECO:0000256" key="5">
    <source>
        <dbReference type="ARBA" id="ARBA00022840"/>
    </source>
</evidence>
<feature type="domain" description="Cation-transporting P-type ATPase N-terminal" evidence="10">
    <location>
        <begin position="156"/>
        <end position="230"/>
    </location>
</feature>
<dbReference type="InterPro" id="IPR018303">
    <property type="entry name" value="ATPase_P-typ_P_site"/>
</dbReference>
<organism evidence="11">
    <name type="scientific">Moorella thermoacetica Y72</name>
    <dbReference type="NCBI Taxonomy" id="1325331"/>
    <lineage>
        <taxon>Bacteria</taxon>
        <taxon>Bacillati</taxon>
        <taxon>Bacillota</taxon>
        <taxon>Clostridia</taxon>
        <taxon>Neomoorellales</taxon>
        <taxon>Neomoorellaceae</taxon>
        <taxon>Neomoorella</taxon>
    </lineage>
</organism>
<keyword evidence="5" id="KW-0067">ATP-binding</keyword>
<accession>A0A0S6UAZ4</accession>
<dbReference type="NCBIfam" id="TIGR01494">
    <property type="entry name" value="ATPase_P-type"/>
    <property type="match status" value="3"/>
</dbReference>
<dbReference type="PRINTS" id="PR00119">
    <property type="entry name" value="CATATPASE"/>
</dbReference>
<dbReference type="InterPro" id="IPR023299">
    <property type="entry name" value="ATPase_P-typ_cyto_dom_N"/>
</dbReference>
<dbReference type="SUPFAM" id="SSF56784">
    <property type="entry name" value="HAD-like"/>
    <property type="match status" value="1"/>
</dbReference>
<comment type="similarity">
    <text evidence="2">Belongs to the cation transport ATPase (P-type) (TC 3.A.3) family. Type IIA subfamily.</text>
</comment>
<dbReference type="Pfam" id="PF00689">
    <property type="entry name" value="Cation_ATPase_C"/>
    <property type="match status" value="1"/>
</dbReference>
<dbReference type="Gene3D" id="3.40.1110.10">
    <property type="entry name" value="Calcium-transporting ATPase, cytoplasmic domain N"/>
    <property type="match status" value="1"/>
</dbReference>
<dbReference type="InterPro" id="IPR008250">
    <property type="entry name" value="ATPase_P-typ_transduc_dom_A_sf"/>
</dbReference>
<dbReference type="SFLD" id="SFLDF00027">
    <property type="entry name" value="p-type_atpase"/>
    <property type="match status" value="1"/>
</dbReference>
<dbReference type="SMART" id="SM00831">
    <property type="entry name" value="Cation_ATPase_N"/>
    <property type="match status" value="1"/>
</dbReference>
<protein>
    <submittedName>
        <fullName evidence="11">Cation transport ATPase</fullName>
    </submittedName>
</protein>
<dbReference type="SUPFAM" id="SSF81660">
    <property type="entry name" value="Metal cation-transporting ATPase, ATP-binding domain N"/>
    <property type="match status" value="1"/>
</dbReference>
<gene>
    <name evidence="11" type="ORF">MTY_1501</name>
</gene>
<dbReference type="PROSITE" id="PS00154">
    <property type="entry name" value="ATPASE_E1_E2"/>
    <property type="match status" value="1"/>
</dbReference>
<evidence type="ECO:0000256" key="9">
    <source>
        <dbReference type="SAM" id="Phobius"/>
    </source>
</evidence>
<dbReference type="InterPro" id="IPR004014">
    <property type="entry name" value="ATPase_P-typ_cation-transptr_N"/>
</dbReference>
<feature type="transmembrane region" description="Helical" evidence="9">
    <location>
        <begin position="973"/>
        <end position="993"/>
    </location>
</feature>
<keyword evidence="6" id="KW-1278">Translocase</keyword>
<feature type="transmembrane region" description="Helical" evidence="9">
    <location>
        <begin position="916"/>
        <end position="937"/>
    </location>
</feature>
<dbReference type="Pfam" id="PF00690">
    <property type="entry name" value="Cation_ATPase_N"/>
    <property type="match status" value="1"/>
</dbReference>
<dbReference type="SFLD" id="SFLDG00002">
    <property type="entry name" value="C1.7:_P-type_atpase_like"/>
    <property type="match status" value="1"/>
</dbReference>
<proteinExistence type="inferred from homology"/>
<dbReference type="GO" id="GO:0016020">
    <property type="term" value="C:membrane"/>
    <property type="evidence" value="ECO:0007669"/>
    <property type="project" value="UniProtKB-SubCell"/>
</dbReference>
<dbReference type="Pfam" id="PF13246">
    <property type="entry name" value="Cation_ATPase"/>
    <property type="match status" value="1"/>
</dbReference>
<dbReference type="InterPro" id="IPR001757">
    <property type="entry name" value="P_typ_ATPase"/>
</dbReference>
<feature type="transmembrane region" description="Helical" evidence="9">
    <location>
        <begin position="397"/>
        <end position="417"/>
    </location>
</feature>